<dbReference type="CDD" id="cd09872">
    <property type="entry name" value="PIN_Sll0205-like"/>
    <property type="match status" value="1"/>
</dbReference>
<dbReference type="Gene3D" id="3.40.50.1010">
    <property type="entry name" value="5'-nuclease"/>
    <property type="match status" value="1"/>
</dbReference>
<reference evidence="2 3" key="1">
    <citation type="submission" date="2020-01" db="EMBL/GenBank/DDBJ databases">
        <title>Ponticoccus aerotolerans gen. nov., sp. nov., an anaerobic bacterium and proposal of Ponticoccusceae fam. nov., Ponticoccusles ord. nov. and Ponticoccuse classis nov. in the phylum Kiritimatiellaeota.</title>
        <authorList>
            <person name="Zhou L.Y."/>
            <person name="Du Z.J."/>
        </authorList>
    </citation>
    <scope>NUCLEOTIDE SEQUENCE [LARGE SCALE GENOMIC DNA]</scope>
    <source>
        <strain evidence="2 3">S-5007</strain>
    </source>
</reference>
<dbReference type="SUPFAM" id="SSF88723">
    <property type="entry name" value="PIN domain-like"/>
    <property type="match status" value="1"/>
</dbReference>
<dbReference type="RefSeq" id="WP_160626880.1">
    <property type="nucleotide sequence ID" value="NZ_CP047593.1"/>
</dbReference>
<dbReference type="InterPro" id="IPR052919">
    <property type="entry name" value="TA_system_RNase"/>
</dbReference>
<dbReference type="KEGG" id="taer:GT409_03190"/>
<evidence type="ECO:0000259" key="1">
    <source>
        <dbReference type="Pfam" id="PF01850"/>
    </source>
</evidence>
<sequence length="136" mass="15341">MAGGISLMLLLDTHTFIWLSSRPDQLPDRVLRTIENDMEGLFISSITAEEIGLLSNTGKINTYGSVEKFISKNLKQFGIHEIPVDVEIGLASTQLPQIHRDPFDRILIATAQLHKMTILTKDRVIPTYPKVRAVWE</sequence>
<dbReference type="Proteomes" id="UP000464954">
    <property type="component" value="Chromosome"/>
</dbReference>
<keyword evidence="3" id="KW-1185">Reference proteome</keyword>
<proteinExistence type="predicted"/>
<dbReference type="InterPro" id="IPR041705">
    <property type="entry name" value="PIN_Sll0205"/>
</dbReference>
<evidence type="ECO:0000313" key="2">
    <source>
        <dbReference type="EMBL" id="QHI68499.1"/>
    </source>
</evidence>
<dbReference type="InterPro" id="IPR002716">
    <property type="entry name" value="PIN_dom"/>
</dbReference>
<dbReference type="AlphaFoldDB" id="A0A6P1M122"/>
<organism evidence="2 3">
    <name type="scientific">Tichowtungia aerotolerans</name>
    <dbReference type="NCBI Taxonomy" id="2697043"/>
    <lineage>
        <taxon>Bacteria</taxon>
        <taxon>Pseudomonadati</taxon>
        <taxon>Kiritimatiellota</taxon>
        <taxon>Tichowtungiia</taxon>
        <taxon>Tichowtungiales</taxon>
        <taxon>Tichowtungiaceae</taxon>
        <taxon>Tichowtungia</taxon>
    </lineage>
</organism>
<protein>
    <submittedName>
        <fullName evidence="2">PIN domain-containing protein</fullName>
    </submittedName>
</protein>
<dbReference type="InterPro" id="IPR029060">
    <property type="entry name" value="PIN-like_dom_sf"/>
</dbReference>
<dbReference type="EMBL" id="CP047593">
    <property type="protein sequence ID" value="QHI68499.1"/>
    <property type="molecule type" value="Genomic_DNA"/>
</dbReference>
<dbReference type="PANTHER" id="PTHR36173">
    <property type="entry name" value="RIBONUCLEASE VAPC16-RELATED"/>
    <property type="match status" value="1"/>
</dbReference>
<dbReference type="PANTHER" id="PTHR36173:SF1">
    <property type="entry name" value="RIBONUCLEASE VAPC22"/>
    <property type="match status" value="1"/>
</dbReference>
<name>A0A6P1M122_9BACT</name>
<evidence type="ECO:0000313" key="3">
    <source>
        <dbReference type="Proteomes" id="UP000464954"/>
    </source>
</evidence>
<accession>A0A6P1M122</accession>
<dbReference type="Pfam" id="PF01850">
    <property type="entry name" value="PIN"/>
    <property type="match status" value="1"/>
</dbReference>
<feature type="domain" description="PIN" evidence="1">
    <location>
        <begin position="10"/>
        <end position="126"/>
    </location>
</feature>
<gene>
    <name evidence="2" type="ORF">GT409_03190</name>
</gene>